<proteinExistence type="predicted"/>
<gene>
    <name evidence="3" type="ORF">J2S70_000949</name>
</gene>
<comment type="caution">
    <text evidence="3">The sequence shown here is derived from an EMBL/GenBank/DDBJ whole genome shotgun (WGS) entry which is preliminary data.</text>
</comment>
<reference evidence="3 4" key="1">
    <citation type="submission" date="2023-07" db="EMBL/GenBank/DDBJ databases">
        <title>Sequencing the genomes of 1000 actinobacteria strains.</title>
        <authorList>
            <person name="Klenk H.-P."/>
        </authorList>
    </citation>
    <scope>NUCLEOTIDE SEQUENCE [LARGE SCALE GENOMIC DNA]</scope>
    <source>
        <strain evidence="3 4">DSM 17163</strain>
    </source>
</reference>
<name>A0ABT9NGQ8_9ACTO</name>
<dbReference type="RefSeq" id="WP_307682595.1">
    <property type="nucleotide sequence ID" value="NZ_JAUSQX010000001.1"/>
</dbReference>
<feature type="compositionally biased region" description="Polar residues" evidence="1">
    <location>
        <begin position="61"/>
        <end position="76"/>
    </location>
</feature>
<evidence type="ECO:0000256" key="2">
    <source>
        <dbReference type="SAM" id="Phobius"/>
    </source>
</evidence>
<feature type="compositionally biased region" description="Basic and acidic residues" evidence="1">
    <location>
        <begin position="207"/>
        <end position="216"/>
    </location>
</feature>
<keyword evidence="4" id="KW-1185">Reference proteome</keyword>
<keyword evidence="2" id="KW-1133">Transmembrane helix</keyword>
<accession>A0ABT9NGQ8</accession>
<evidence type="ECO:0000313" key="4">
    <source>
        <dbReference type="Proteomes" id="UP001243212"/>
    </source>
</evidence>
<feature type="region of interest" description="Disordered" evidence="1">
    <location>
        <begin position="34"/>
        <end position="91"/>
    </location>
</feature>
<dbReference type="EMBL" id="JAUSQX010000001">
    <property type="protein sequence ID" value="MDP9806367.1"/>
    <property type="molecule type" value="Genomic_DNA"/>
</dbReference>
<sequence>MAVFRSDNPTGSAWVESGSRFRLPQRPERLESDFLAGNYDKASKRRRRKLSRAKSARRQPHSWTASPRESNPTHDASGTAPVHSASATPSAYENMRSVGRLNNVVIAADGSPFAQLARTARNFTNSRLTTHKETILDSSGFALDGVELTKQEYDAWIKSDPNSNAFLTVEAASHNGANFDNANFAENAARPVVHYSSDSPSESPAVPHEETSEKEDGKIGNVIGGVFIIIVVLTLLGEFFSWIAEFFS</sequence>
<feature type="transmembrane region" description="Helical" evidence="2">
    <location>
        <begin position="222"/>
        <end position="244"/>
    </location>
</feature>
<keyword evidence="2" id="KW-0812">Transmembrane</keyword>
<feature type="compositionally biased region" description="Basic residues" evidence="1">
    <location>
        <begin position="43"/>
        <end position="60"/>
    </location>
</feature>
<organism evidence="3 4">
    <name type="scientific">Trueperella bonasi</name>
    <dbReference type="NCBI Taxonomy" id="312286"/>
    <lineage>
        <taxon>Bacteria</taxon>
        <taxon>Bacillati</taxon>
        <taxon>Actinomycetota</taxon>
        <taxon>Actinomycetes</taxon>
        <taxon>Actinomycetales</taxon>
        <taxon>Actinomycetaceae</taxon>
        <taxon>Trueperella</taxon>
    </lineage>
</organism>
<keyword evidence="2" id="KW-0472">Membrane</keyword>
<protein>
    <submittedName>
        <fullName evidence="3">Uncharacterized protein</fullName>
    </submittedName>
</protein>
<dbReference type="Proteomes" id="UP001243212">
    <property type="component" value="Unassembled WGS sequence"/>
</dbReference>
<evidence type="ECO:0000256" key="1">
    <source>
        <dbReference type="SAM" id="MobiDB-lite"/>
    </source>
</evidence>
<evidence type="ECO:0000313" key="3">
    <source>
        <dbReference type="EMBL" id="MDP9806367.1"/>
    </source>
</evidence>
<feature type="region of interest" description="Disordered" evidence="1">
    <location>
        <begin position="193"/>
        <end position="216"/>
    </location>
</feature>